<sequence>MKKRLFSLSVICSAMLLSACDGDDGVNGTNGSNGENGKDGYNTVISTTDIAKGSEQCVFGGQMIQAGLDVNRNGVLDADEVDTSLTVYQCNEAQGKLAANLIGRYESGVFGQSAAEIVDFHVSSKQAFVVNAQSGMVDVLDLSKLSAAEQVENPFTLNNIDKLMTIDAAADSALTGLGSVNSVAVHGDLMAMAIERADSAGNSKQGNGVIAFYRLSDSAAPVFLKTVEAGALPDNVTFTPDGAYLLVANEGEPNDAYDVDPEGSVSIIAITDNTPADTATSVGFTEFNVGSPRNSELSDKIKINGPGASIAQDLEPEYVAVSQDSKYAFVSLQENNAIAVIDIANAEVVRINALGLKDYGLLGNEIDASDKDDMINIRTYQGVYGMYQPDTIASYQWGNTDFIVSANEGDSRDYSGFSEEVRAEDLTLSANHPQIAAAQDKTLLGRLKVTTSMGESETAGIYDKIVSYGARSFSIWTKEGTQVFDSGSQFEKITAALLGDDFNNHNEESKGDSRSDDKGPEPEAVALGKVGDALYAFIGLERTGGFMIYDVTNPFEVSFIDYVVNRDFDVEFEIDGADITGTPELAGDLGPEGMKFVDAMNSPTGLPLLIVGNEVSGSTAVYQFELN</sequence>
<evidence type="ECO:0000313" key="5">
    <source>
        <dbReference type="EMBL" id="QBF81450.1"/>
    </source>
</evidence>
<feature type="domain" description="DUF7151" evidence="4">
    <location>
        <begin position="42"/>
        <end position="84"/>
    </location>
</feature>
<dbReference type="AlphaFoldDB" id="A0A411PDJ8"/>
<reference evidence="5 6" key="1">
    <citation type="submission" date="2019-02" db="EMBL/GenBank/DDBJ databases">
        <title>Shewanella sp. D4-2 isolated from Dokdo Island.</title>
        <authorList>
            <person name="Baek K."/>
        </authorList>
    </citation>
    <scope>NUCLEOTIDE SEQUENCE [LARGE SCALE GENOMIC DNA]</scope>
    <source>
        <strain evidence="5 6">D4-2</strain>
    </source>
</reference>
<dbReference type="SUPFAM" id="SSF50960">
    <property type="entry name" value="TolB, C-terminal domain"/>
    <property type="match status" value="1"/>
</dbReference>
<dbReference type="SUPFAM" id="SSF50969">
    <property type="entry name" value="YVTN repeat-like/Quinoprotein amine dehydrogenase"/>
    <property type="match status" value="1"/>
</dbReference>
<dbReference type="InterPro" id="IPR015943">
    <property type="entry name" value="WD40/YVTN_repeat-like_dom_sf"/>
</dbReference>
<evidence type="ECO:0000256" key="2">
    <source>
        <dbReference type="SAM" id="SignalP"/>
    </source>
</evidence>
<dbReference type="PROSITE" id="PS51257">
    <property type="entry name" value="PROKAR_LIPOPROTEIN"/>
    <property type="match status" value="1"/>
</dbReference>
<dbReference type="InterPro" id="IPR011044">
    <property type="entry name" value="Quino_amine_DH_bsu"/>
</dbReference>
<feature type="region of interest" description="Disordered" evidence="1">
    <location>
        <begin position="501"/>
        <end position="522"/>
    </location>
</feature>
<dbReference type="PANTHER" id="PTHR46928">
    <property type="entry name" value="MESENCHYME-SPECIFIC CELL SURFACE GLYCOPROTEIN"/>
    <property type="match status" value="1"/>
</dbReference>
<gene>
    <name evidence="5" type="ORF">EXU30_01130</name>
</gene>
<dbReference type="Pfam" id="PF22494">
    <property type="entry name" value="choice_anch_I"/>
    <property type="match status" value="1"/>
</dbReference>
<name>A0A411PDJ8_9GAMM</name>
<dbReference type="InterPro" id="IPR055575">
    <property type="entry name" value="DUF7151"/>
</dbReference>
<dbReference type="Proteomes" id="UP000291106">
    <property type="component" value="Chromosome"/>
</dbReference>
<dbReference type="Pfam" id="PF23657">
    <property type="entry name" value="DUF7151"/>
    <property type="match status" value="1"/>
</dbReference>
<feature type="chain" id="PRO_5019134327" evidence="2">
    <location>
        <begin position="20"/>
        <end position="627"/>
    </location>
</feature>
<dbReference type="PROSITE" id="PS00018">
    <property type="entry name" value="EF_HAND_1"/>
    <property type="match status" value="1"/>
</dbReference>
<accession>A0A411PDJ8</accession>
<evidence type="ECO:0000259" key="4">
    <source>
        <dbReference type="Pfam" id="PF23657"/>
    </source>
</evidence>
<dbReference type="InterPro" id="IPR018247">
    <property type="entry name" value="EF_Hand_1_Ca_BS"/>
</dbReference>
<dbReference type="OrthoDB" id="9803927at2"/>
<keyword evidence="2" id="KW-0732">Signal</keyword>
<dbReference type="Gene3D" id="2.130.10.10">
    <property type="entry name" value="YVTN repeat-like/Quinoprotein amine dehydrogenase"/>
    <property type="match status" value="1"/>
</dbReference>
<organism evidence="5 6">
    <name type="scientific">Shewanella maritima</name>
    <dbReference type="NCBI Taxonomy" id="2520507"/>
    <lineage>
        <taxon>Bacteria</taxon>
        <taxon>Pseudomonadati</taxon>
        <taxon>Pseudomonadota</taxon>
        <taxon>Gammaproteobacteria</taxon>
        <taxon>Alteromonadales</taxon>
        <taxon>Shewanellaceae</taxon>
        <taxon>Shewanella</taxon>
    </lineage>
</organism>
<dbReference type="PANTHER" id="PTHR46928:SF1">
    <property type="entry name" value="MESENCHYME-SPECIFIC CELL SURFACE GLYCOPROTEIN"/>
    <property type="match status" value="1"/>
</dbReference>
<dbReference type="RefSeq" id="WP_130597427.1">
    <property type="nucleotide sequence ID" value="NZ_CP036200.1"/>
</dbReference>
<evidence type="ECO:0000259" key="3">
    <source>
        <dbReference type="Pfam" id="PF22494"/>
    </source>
</evidence>
<keyword evidence="6" id="KW-1185">Reference proteome</keyword>
<dbReference type="InterPro" id="IPR055188">
    <property type="entry name" value="Choice_anch_I"/>
</dbReference>
<dbReference type="InterPro" id="IPR052956">
    <property type="entry name" value="Mesenchyme-surface_protein"/>
</dbReference>
<dbReference type="KEGG" id="smai:EXU30_01130"/>
<dbReference type="EMBL" id="CP036200">
    <property type="protein sequence ID" value="QBF81450.1"/>
    <property type="molecule type" value="Genomic_DNA"/>
</dbReference>
<feature type="domain" description="Choice-of-anchor I" evidence="3">
    <location>
        <begin position="113"/>
        <end position="623"/>
    </location>
</feature>
<proteinExistence type="predicted"/>
<feature type="compositionally biased region" description="Basic and acidic residues" evidence="1">
    <location>
        <begin position="502"/>
        <end position="521"/>
    </location>
</feature>
<feature type="signal peptide" evidence="2">
    <location>
        <begin position="1"/>
        <end position="19"/>
    </location>
</feature>
<evidence type="ECO:0000313" key="6">
    <source>
        <dbReference type="Proteomes" id="UP000291106"/>
    </source>
</evidence>
<dbReference type="NCBIfam" id="NF038117">
    <property type="entry name" value="choice_anch_I"/>
    <property type="match status" value="1"/>
</dbReference>
<evidence type="ECO:0000256" key="1">
    <source>
        <dbReference type="SAM" id="MobiDB-lite"/>
    </source>
</evidence>
<protein>
    <submittedName>
        <fullName evidence="5">Alkaline phosphatase</fullName>
    </submittedName>
</protein>